<dbReference type="InterPro" id="IPR000515">
    <property type="entry name" value="MetI-like"/>
</dbReference>
<comment type="similarity">
    <text evidence="2 8">Belongs to the binding-protein-dependent transport system permease family. CysTW subfamily.</text>
</comment>
<feature type="domain" description="PDZ" evidence="9">
    <location>
        <begin position="53"/>
        <end position="113"/>
    </location>
</feature>
<dbReference type="Gene3D" id="2.30.42.10">
    <property type="match status" value="1"/>
</dbReference>
<feature type="domain" description="ABC transmembrane type-1" evidence="10">
    <location>
        <begin position="146"/>
        <end position="348"/>
    </location>
</feature>
<dbReference type="Proteomes" id="UP000657006">
    <property type="component" value="Unassembled WGS sequence"/>
</dbReference>
<evidence type="ECO:0000256" key="4">
    <source>
        <dbReference type="ARBA" id="ARBA00022475"/>
    </source>
</evidence>
<dbReference type="GO" id="GO:0005315">
    <property type="term" value="F:phosphate transmembrane transporter activity"/>
    <property type="evidence" value="ECO:0007669"/>
    <property type="project" value="InterPro"/>
</dbReference>
<feature type="transmembrane region" description="Helical" evidence="8">
    <location>
        <begin position="142"/>
        <end position="171"/>
    </location>
</feature>
<evidence type="ECO:0000256" key="3">
    <source>
        <dbReference type="ARBA" id="ARBA00022448"/>
    </source>
</evidence>
<dbReference type="PANTHER" id="PTHR43470">
    <property type="entry name" value="PHOSPHATE TRANSPORT SYSTEM PERMEASE PROTEIN PSTA-RELATED"/>
    <property type="match status" value="1"/>
</dbReference>
<keyword evidence="7 8" id="KW-0472">Membrane</keyword>
<evidence type="ECO:0000256" key="7">
    <source>
        <dbReference type="ARBA" id="ARBA00023136"/>
    </source>
</evidence>
<dbReference type="SUPFAM" id="SSF50156">
    <property type="entry name" value="PDZ domain-like"/>
    <property type="match status" value="1"/>
</dbReference>
<evidence type="ECO:0000256" key="5">
    <source>
        <dbReference type="ARBA" id="ARBA00022692"/>
    </source>
</evidence>
<dbReference type="InterPro" id="IPR005672">
    <property type="entry name" value="Phosphate_PstA"/>
</dbReference>
<keyword evidence="4 8" id="KW-1003">Cell membrane</keyword>
<evidence type="ECO:0000259" key="9">
    <source>
        <dbReference type="PROSITE" id="PS50106"/>
    </source>
</evidence>
<comment type="caution">
    <text evidence="11">The sequence shown here is derived from an EMBL/GenBank/DDBJ whole genome shotgun (WGS) entry which is preliminary data.</text>
</comment>
<keyword evidence="3" id="KW-0813">Transport</keyword>
<evidence type="ECO:0000256" key="6">
    <source>
        <dbReference type="ARBA" id="ARBA00022989"/>
    </source>
</evidence>
<evidence type="ECO:0000259" key="10">
    <source>
        <dbReference type="PROSITE" id="PS50928"/>
    </source>
</evidence>
<evidence type="ECO:0000256" key="1">
    <source>
        <dbReference type="ARBA" id="ARBA00004651"/>
    </source>
</evidence>
<protein>
    <recommendedName>
        <fullName evidence="8">Phosphate transport system permease protein PstA</fullName>
    </recommendedName>
</protein>
<dbReference type="NCBIfam" id="TIGR00974">
    <property type="entry name" value="3a0107s02c"/>
    <property type="match status" value="1"/>
</dbReference>
<dbReference type="SUPFAM" id="SSF161098">
    <property type="entry name" value="MetI-like"/>
    <property type="match status" value="1"/>
</dbReference>
<proteinExistence type="inferred from homology"/>
<comment type="subcellular location">
    <subcellularLocation>
        <location evidence="1 8">Cell membrane</location>
        <topology evidence="1 8">Multi-pass membrane protein</topology>
    </subcellularLocation>
</comment>
<feature type="transmembrane region" description="Helical" evidence="8">
    <location>
        <begin position="213"/>
        <end position="233"/>
    </location>
</feature>
<evidence type="ECO:0000256" key="8">
    <source>
        <dbReference type="RuleBase" id="RU363043"/>
    </source>
</evidence>
<feature type="transmembrane region" description="Helical" evidence="8">
    <location>
        <begin position="12"/>
        <end position="34"/>
    </location>
</feature>
<keyword evidence="5 8" id="KW-0812">Transmembrane</keyword>
<feature type="transmembrane region" description="Helical" evidence="8">
    <location>
        <begin position="265"/>
        <end position="286"/>
    </location>
</feature>
<dbReference type="Pfam" id="PF00528">
    <property type="entry name" value="BPD_transp_1"/>
    <property type="match status" value="1"/>
</dbReference>
<evidence type="ECO:0000313" key="11">
    <source>
        <dbReference type="EMBL" id="MBC8543313.1"/>
    </source>
</evidence>
<feature type="transmembrane region" description="Helical" evidence="8">
    <location>
        <begin position="183"/>
        <end position="207"/>
    </location>
</feature>
<dbReference type="GO" id="GO:0005886">
    <property type="term" value="C:plasma membrane"/>
    <property type="evidence" value="ECO:0007669"/>
    <property type="project" value="UniProtKB-SubCell"/>
</dbReference>
<dbReference type="GO" id="GO:0035435">
    <property type="term" value="P:phosphate ion transmembrane transport"/>
    <property type="evidence" value="ECO:0007669"/>
    <property type="project" value="InterPro"/>
</dbReference>
<reference evidence="11" key="1">
    <citation type="submission" date="2020-08" db="EMBL/GenBank/DDBJ databases">
        <title>Genome public.</title>
        <authorList>
            <person name="Liu C."/>
            <person name="Sun Q."/>
        </authorList>
    </citation>
    <scope>NUCLEOTIDE SEQUENCE</scope>
    <source>
        <strain evidence="11">NSJ-32</strain>
    </source>
</reference>
<organism evidence="11 12">
    <name type="scientific">Bianquea renquensis</name>
    <dbReference type="NCBI Taxonomy" id="2763661"/>
    <lineage>
        <taxon>Bacteria</taxon>
        <taxon>Bacillati</taxon>
        <taxon>Bacillota</taxon>
        <taxon>Clostridia</taxon>
        <taxon>Eubacteriales</taxon>
        <taxon>Bianqueaceae</taxon>
        <taxon>Bianquea</taxon>
    </lineage>
</organism>
<dbReference type="PROSITE" id="PS50106">
    <property type="entry name" value="PDZ"/>
    <property type="match status" value="1"/>
</dbReference>
<sequence>MKNRVKDGALRGLIYLCTGLTVGSLLLILGYIFVKGVPGLSVDFFIRDFNDKTAYVTLQETDDLGVQVEARDDGFYITSMEKGSPFASAVNQNGDRQKLTKGDQIVSIGDTKLTAENCGDLNALLPDTGQVQAKVVRVGGGIFPLLVTTLMIIGLSLLIALPIGISAAVYLNEYAKPGKILRSIRFCIEILAGIPSIIYGLFGMLLFVRFMGMGFSVLAGACTVAIILLPTIIRTTEETLKTVPESYREGSLGLGATKIQTIVKIVIPASAPGILTAVILCIGRIIGESAALLFTSGTQARIPGNLLESGASLTVQAYLAAKEKGDLSMACSIGVVVILVVILLNFLSRKVGKLMTKF</sequence>
<evidence type="ECO:0000256" key="2">
    <source>
        <dbReference type="ARBA" id="ARBA00007069"/>
    </source>
</evidence>
<dbReference type="InterPro" id="IPR001478">
    <property type="entry name" value="PDZ"/>
</dbReference>
<dbReference type="EMBL" id="JACRSQ010000008">
    <property type="protein sequence ID" value="MBC8543313.1"/>
    <property type="molecule type" value="Genomic_DNA"/>
</dbReference>
<evidence type="ECO:0000313" key="12">
    <source>
        <dbReference type="Proteomes" id="UP000657006"/>
    </source>
</evidence>
<keyword evidence="6 8" id="KW-1133">Transmembrane helix</keyword>
<gene>
    <name evidence="11" type="primary">pstA</name>
    <name evidence="11" type="ORF">H8730_07125</name>
</gene>
<dbReference type="InterPro" id="IPR035906">
    <property type="entry name" value="MetI-like_sf"/>
</dbReference>
<feature type="transmembrane region" description="Helical" evidence="8">
    <location>
        <begin position="327"/>
        <end position="347"/>
    </location>
</feature>
<dbReference type="PROSITE" id="PS50928">
    <property type="entry name" value="ABC_TM1"/>
    <property type="match status" value="1"/>
</dbReference>
<dbReference type="PANTHER" id="PTHR43470:SF3">
    <property type="entry name" value="PHOSPHATE TRANSPORT SYSTEM PERMEASE PROTEIN PSTA-RELATED"/>
    <property type="match status" value="1"/>
</dbReference>
<dbReference type="CDD" id="cd06261">
    <property type="entry name" value="TM_PBP2"/>
    <property type="match status" value="1"/>
</dbReference>
<keyword evidence="12" id="KW-1185">Reference proteome</keyword>
<accession>A0A926DSS0</accession>
<dbReference type="Gene3D" id="1.10.3720.10">
    <property type="entry name" value="MetI-like"/>
    <property type="match status" value="1"/>
</dbReference>
<dbReference type="AlphaFoldDB" id="A0A926DSS0"/>
<dbReference type="InterPro" id="IPR036034">
    <property type="entry name" value="PDZ_sf"/>
</dbReference>
<name>A0A926DSS0_9FIRM</name>